<proteinExistence type="predicted"/>
<feature type="signal peptide" evidence="1">
    <location>
        <begin position="1"/>
        <end position="16"/>
    </location>
</feature>
<dbReference type="EMBL" id="BNAY01000012">
    <property type="protein sequence ID" value="GHH35501.1"/>
    <property type="molecule type" value="Genomic_DNA"/>
</dbReference>
<evidence type="ECO:0000313" key="3">
    <source>
        <dbReference type="Proteomes" id="UP000635387"/>
    </source>
</evidence>
<keyword evidence="3" id="KW-1185">Reference proteome</keyword>
<reference evidence="3" key="1">
    <citation type="journal article" date="2019" name="Int. J. Syst. Evol. Microbiol.">
        <title>The Global Catalogue of Microorganisms (GCM) 10K type strain sequencing project: providing services to taxonomists for standard genome sequencing and annotation.</title>
        <authorList>
            <consortium name="The Broad Institute Genomics Platform"/>
            <consortium name="The Broad Institute Genome Sequencing Center for Infectious Disease"/>
            <person name="Wu L."/>
            <person name="Ma J."/>
        </authorList>
    </citation>
    <scope>NUCLEOTIDE SEQUENCE [LARGE SCALE GENOMIC DNA]</scope>
    <source>
        <strain evidence="3">CGMCC 4.7683</strain>
    </source>
</reference>
<keyword evidence="1" id="KW-0732">Signal</keyword>
<dbReference type="SUPFAM" id="SSF63829">
    <property type="entry name" value="Calcium-dependent phosphotriesterase"/>
    <property type="match status" value="1"/>
</dbReference>
<comment type="caution">
    <text evidence="2">The sequence shown here is derived from an EMBL/GenBank/DDBJ whole genome shotgun (WGS) entry which is preliminary data.</text>
</comment>
<feature type="chain" id="PRO_5045590996" evidence="1">
    <location>
        <begin position="17"/>
        <end position="374"/>
    </location>
</feature>
<evidence type="ECO:0000256" key="1">
    <source>
        <dbReference type="SAM" id="SignalP"/>
    </source>
</evidence>
<name>A0ABQ3MH58_9PSEU</name>
<dbReference type="Proteomes" id="UP000635387">
    <property type="component" value="Unassembled WGS sequence"/>
</dbReference>
<evidence type="ECO:0000313" key="2">
    <source>
        <dbReference type="EMBL" id="GHH35501.1"/>
    </source>
</evidence>
<protein>
    <submittedName>
        <fullName evidence="2">Uncharacterized protein</fullName>
    </submittedName>
</protein>
<organism evidence="2 3">
    <name type="scientific">Amycolatopsis oliviviridis</name>
    <dbReference type="NCBI Taxonomy" id="1471590"/>
    <lineage>
        <taxon>Bacteria</taxon>
        <taxon>Bacillati</taxon>
        <taxon>Actinomycetota</taxon>
        <taxon>Actinomycetes</taxon>
        <taxon>Pseudonocardiales</taxon>
        <taxon>Pseudonocardiaceae</taxon>
        <taxon>Amycolatopsis</taxon>
    </lineage>
</organism>
<gene>
    <name evidence="2" type="ORF">GCM10017790_77060</name>
</gene>
<accession>A0ABQ3MH58</accession>
<sequence length="374" mass="38984">MLLAGVALATAPAAQAVPGQEFVTTPTGALTYLRSVSAFATTDSGKAWAVGSGPWSAGIARWDGAAWQEEQTPQFSGGFSGAVAVNDTNVWAVGTNYDAGNGGRPVALHGDGTTWTQTAIPEVPEKIARLNDVAASGAGDVWAVGSAGIDGSQQPNPDSRPFVVRWNGSAWQEVAVPVPAGTRYSALSSVAVRGQEVWVSGYAYVRLADGQERYRALVERFDGTQWTIVPTAPEPGAPEDFLRFANRIAVGAPGEVWLAGQADIDQLIQRWTGSAFERGPELPVDLRTPTGRLGSLSADDNGKAWVTSAKYDSGAGVSRPLFGVWDGTGWNDVPVADQSLAGNGGVVATSRSGGVIWAYVQTNASTPVILRAEG</sequence>